<reference evidence="2 3" key="1">
    <citation type="journal article" date="2008" name="Int. J. Syst. Evol. Microbiol.">
        <title>Description of Roseateles aquatilis sp. nov. and Roseateles terrae sp. nov., in the class Betaproteobacteria, and emended description of the genus Roseateles.</title>
        <authorList>
            <person name="Gomila M."/>
            <person name="Bowien B."/>
            <person name="Falsen E."/>
            <person name="Moore E.R."/>
            <person name="Lalucat J."/>
        </authorList>
    </citation>
    <scope>NUCLEOTIDE SEQUENCE [LARGE SCALE GENOMIC DNA]</scope>
    <source>
        <strain evidence="2 3">CCUG 48205</strain>
    </source>
</reference>
<sequence length="171" mass="18073">MSTEDTQQPADAPAPDTGGAAGGPDLSHLLAEVDQGEAATTQAQAQADQQIAAEQVGEARVQLRAALSMLKLIAATKFRWWPEFDDCWSDAQLDAIADAGAQVMQLHGLTMGEIMTRWGPYIALAGAVGMPSLATYAAIQERREQLAAQVRRPVMAPPPAPPSSAQEGVRL</sequence>
<accession>A0A246IUG2</accession>
<feature type="compositionally biased region" description="Low complexity" evidence="1">
    <location>
        <begin position="1"/>
        <end position="18"/>
    </location>
</feature>
<gene>
    <name evidence="2" type="ORF">CDN99_25560</name>
</gene>
<protein>
    <submittedName>
        <fullName evidence="2">Uncharacterized protein</fullName>
    </submittedName>
</protein>
<proteinExistence type="predicted"/>
<feature type="region of interest" description="Disordered" evidence="1">
    <location>
        <begin position="1"/>
        <end position="42"/>
    </location>
</feature>
<evidence type="ECO:0000256" key="1">
    <source>
        <dbReference type="SAM" id="MobiDB-lite"/>
    </source>
</evidence>
<dbReference type="OrthoDB" id="9157622at2"/>
<name>A0A246IUG2_9BURK</name>
<organism evidence="2 3">
    <name type="scientific">Roseateles aquatilis</name>
    <dbReference type="NCBI Taxonomy" id="431061"/>
    <lineage>
        <taxon>Bacteria</taxon>
        <taxon>Pseudomonadati</taxon>
        <taxon>Pseudomonadota</taxon>
        <taxon>Betaproteobacteria</taxon>
        <taxon>Burkholderiales</taxon>
        <taxon>Sphaerotilaceae</taxon>
        <taxon>Roseateles</taxon>
    </lineage>
</organism>
<dbReference type="Proteomes" id="UP000197468">
    <property type="component" value="Unassembled WGS sequence"/>
</dbReference>
<evidence type="ECO:0000313" key="2">
    <source>
        <dbReference type="EMBL" id="OWQ83836.1"/>
    </source>
</evidence>
<dbReference type="RefSeq" id="WP_088388145.1">
    <property type="nucleotide sequence ID" value="NZ_NIOF01000019.1"/>
</dbReference>
<dbReference type="EMBL" id="NIOF01000019">
    <property type="protein sequence ID" value="OWQ83836.1"/>
    <property type="molecule type" value="Genomic_DNA"/>
</dbReference>
<dbReference type="AlphaFoldDB" id="A0A246IUG2"/>
<comment type="caution">
    <text evidence="2">The sequence shown here is derived from an EMBL/GenBank/DDBJ whole genome shotgun (WGS) entry which is preliminary data.</text>
</comment>
<keyword evidence="3" id="KW-1185">Reference proteome</keyword>
<evidence type="ECO:0000313" key="3">
    <source>
        <dbReference type="Proteomes" id="UP000197468"/>
    </source>
</evidence>